<dbReference type="PANTHER" id="PTHR30154">
    <property type="entry name" value="LEUCINE-RESPONSIVE REGULATORY PROTEIN"/>
    <property type="match status" value="1"/>
</dbReference>
<evidence type="ECO:0000256" key="1">
    <source>
        <dbReference type="ARBA" id="ARBA00023015"/>
    </source>
</evidence>
<dbReference type="SMART" id="SM00344">
    <property type="entry name" value="HTH_ASNC"/>
    <property type="match status" value="1"/>
</dbReference>
<reference evidence="5 6" key="1">
    <citation type="journal article" date="2009" name="Genome Biol.">
        <title>Community-wide analysis of microbial genome sequence signatures.</title>
        <authorList>
            <person name="Dick G.J."/>
            <person name="Andersson A.F."/>
            <person name="Baker B.J."/>
            <person name="Simmons S.L."/>
            <person name="Thomas B.C."/>
            <person name="Yelton A.P."/>
            <person name="Banfield J.F."/>
        </authorList>
    </citation>
    <scope>NUCLEOTIDE SEQUENCE [LARGE SCALE GENOMIC DNA]</scope>
    <source>
        <strain evidence="5">ARMAN-2</strain>
    </source>
</reference>
<evidence type="ECO:0000313" key="6">
    <source>
        <dbReference type="Proteomes" id="UP000332487"/>
    </source>
</evidence>
<sequence length="138" mass="15320">MAKNIDKMLISQLIEDSDIHIAELAKALGVSRGTVRNRLMSLKNSKVVIGYKARARLKQIGMDEALVGIDILPEKYLDVISKLRDTESVKELYRTSGDHSAIALMVADSESIESEISKLKSIDGVRNVYPSFVQETVK</sequence>
<dbReference type="Proteomes" id="UP000332487">
    <property type="component" value="Unassembled WGS sequence"/>
</dbReference>
<dbReference type="EMBL" id="GG697241">
    <property type="protein sequence ID" value="EET89839.1"/>
    <property type="molecule type" value="Genomic_DNA"/>
</dbReference>
<dbReference type="AlphaFoldDB" id="C7DIR5"/>
<dbReference type="Pfam" id="PF13412">
    <property type="entry name" value="HTH_24"/>
    <property type="match status" value="1"/>
</dbReference>
<dbReference type="InterPro" id="IPR036390">
    <property type="entry name" value="WH_DNA-bd_sf"/>
</dbReference>
<keyword evidence="1" id="KW-0805">Transcription regulation</keyword>
<dbReference type="Gene3D" id="3.30.70.920">
    <property type="match status" value="1"/>
</dbReference>
<dbReference type="SUPFAM" id="SSF54909">
    <property type="entry name" value="Dimeric alpha+beta barrel"/>
    <property type="match status" value="1"/>
</dbReference>
<dbReference type="InterPro" id="IPR036388">
    <property type="entry name" value="WH-like_DNA-bd_sf"/>
</dbReference>
<name>C7DIR5_MICA2</name>
<dbReference type="GO" id="GO:0005829">
    <property type="term" value="C:cytosol"/>
    <property type="evidence" value="ECO:0007669"/>
    <property type="project" value="TreeGrafter"/>
</dbReference>
<evidence type="ECO:0000256" key="2">
    <source>
        <dbReference type="ARBA" id="ARBA00023125"/>
    </source>
</evidence>
<proteinExistence type="predicted"/>
<dbReference type="Gene3D" id="1.10.10.10">
    <property type="entry name" value="Winged helix-like DNA-binding domain superfamily/Winged helix DNA-binding domain"/>
    <property type="match status" value="1"/>
</dbReference>
<dbReference type="InterPro" id="IPR011008">
    <property type="entry name" value="Dimeric_a/b-barrel"/>
</dbReference>
<organism evidence="5 6">
    <name type="scientific">Candidatus Micrarchaeum acidiphilum ARMAN-2</name>
    <dbReference type="NCBI Taxonomy" id="425595"/>
    <lineage>
        <taxon>Archaea</taxon>
        <taxon>Candidatus Micrarchaeota</taxon>
        <taxon>Candidatus Micrarchaeia</taxon>
        <taxon>Candidatus Micrarchaeales</taxon>
        <taxon>Candidatus Micrarchaeaceae</taxon>
        <taxon>Candidatus Micrarchaeum</taxon>
    </lineage>
</organism>
<dbReference type="GO" id="GO:0043565">
    <property type="term" value="F:sequence-specific DNA binding"/>
    <property type="evidence" value="ECO:0007669"/>
    <property type="project" value="InterPro"/>
</dbReference>
<keyword evidence="2" id="KW-0238">DNA-binding</keyword>
<feature type="domain" description="HTH asnC-type" evidence="4">
    <location>
        <begin position="1"/>
        <end position="63"/>
    </location>
</feature>
<evidence type="ECO:0000313" key="5">
    <source>
        <dbReference type="EMBL" id="EET89839.1"/>
    </source>
</evidence>
<reference evidence="5 6" key="2">
    <citation type="journal article" date="2010" name="Proc. Natl. Acad. Sci. U.S.A.">
        <title>Enigmatic, ultrasmall, uncultivated Archaea.</title>
        <authorList>
            <person name="Baker B.J."/>
            <person name="Comolli L.R."/>
            <person name="Dick G.J."/>
            <person name="Hauser L.J."/>
            <person name="Hyatt D."/>
            <person name="Dill B.D."/>
            <person name="Land M.L."/>
            <person name="Verberkmoes N.C."/>
            <person name="Hettich R.L."/>
            <person name="Banfield J.F."/>
        </authorList>
    </citation>
    <scope>NUCLEOTIDE SEQUENCE [LARGE SCALE GENOMIC DNA]</scope>
    <source>
        <strain evidence="5">ARMAN-2</strain>
    </source>
</reference>
<protein>
    <submittedName>
        <fullName evidence="5">Transcriptional regulator, AsnC family</fullName>
    </submittedName>
</protein>
<keyword evidence="3" id="KW-0804">Transcription</keyword>
<evidence type="ECO:0000259" key="4">
    <source>
        <dbReference type="PROSITE" id="PS50956"/>
    </source>
</evidence>
<gene>
    <name evidence="5" type="ORF">UNLARM2_0953</name>
</gene>
<dbReference type="InterPro" id="IPR019888">
    <property type="entry name" value="Tscrpt_reg_AsnC-like"/>
</dbReference>
<dbReference type="InterPro" id="IPR019887">
    <property type="entry name" value="Tscrpt_reg_AsnC/Lrp_C"/>
</dbReference>
<keyword evidence="6" id="KW-1185">Reference proteome</keyword>
<dbReference type="PRINTS" id="PR00033">
    <property type="entry name" value="HTHASNC"/>
</dbReference>
<dbReference type="GO" id="GO:0043200">
    <property type="term" value="P:response to amino acid"/>
    <property type="evidence" value="ECO:0007669"/>
    <property type="project" value="TreeGrafter"/>
</dbReference>
<dbReference type="PANTHER" id="PTHR30154:SF53">
    <property type="entry name" value="HTH-TYPE TRANSCRIPTIONAL REGULATOR LRPC"/>
    <property type="match status" value="1"/>
</dbReference>
<dbReference type="PROSITE" id="PS50956">
    <property type="entry name" value="HTH_ASNC_2"/>
    <property type="match status" value="1"/>
</dbReference>
<evidence type="ECO:0000256" key="3">
    <source>
        <dbReference type="ARBA" id="ARBA00023163"/>
    </source>
</evidence>
<accession>C7DIR5</accession>
<dbReference type="Pfam" id="PF01037">
    <property type="entry name" value="AsnC_trans_reg"/>
    <property type="match status" value="1"/>
</dbReference>
<dbReference type="InterPro" id="IPR000485">
    <property type="entry name" value="AsnC-type_HTH_dom"/>
</dbReference>
<dbReference type="SUPFAM" id="SSF46785">
    <property type="entry name" value="Winged helix' DNA-binding domain"/>
    <property type="match status" value="1"/>
</dbReference>